<gene>
    <name evidence="2" type="ORF">SanaruYs_32550</name>
</gene>
<keyword evidence="1" id="KW-0812">Transmembrane</keyword>
<dbReference type="InterPro" id="IPR007354">
    <property type="entry name" value="CruF-like"/>
</dbReference>
<name>A0A401UDS4_9BACT</name>
<dbReference type="Pfam" id="PF04240">
    <property type="entry name" value="Caroten_synth"/>
    <property type="match status" value="1"/>
</dbReference>
<dbReference type="EMBL" id="BHXQ01000006">
    <property type="protein sequence ID" value="GCC53014.1"/>
    <property type="molecule type" value="Genomic_DNA"/>
</dbReference>
<feature type="transmembrane region" description="Helical" evidence="1">
    <location>
        <begin position="72"/>
        <end position="95"/>
    </location>
</feature>
<proteinExistence type="predicted"/>
<dbReference type="AlphaFoldDB" id="A0A401UDS4"/>
<keyword evidence="3" id="KW-1185">Reference proteome</keyword>
<dbReference type="PANTHER" id="PTHR39419">
    <property type="entry name" value="SLL0814 PROTEIN"/>
    <property type="match status" value="1"/>
</dbReference>
<protein>
    <submittedName>
        <fullName evidence="2">Carotenoid biosynthesis protein</fullName>
    </submittedName>
</protein>
<feature type="transmembrane region" description="Helical" evidence="1">
    <location>
        <begin position="209"/>
        <end position="228"/>
    </location>
</feature>
<accession>A0A401UDS4</accession>
<organism evidence="2 3">
    <name type="scientific">Chryseotalea sanaruensis</name>
    <dbReference type="NCBI Taxonomy" id="2482724"/>
    <lineage>
        <taxon>Bacteria</taxon>
        <taxon>Pseudomonadati</taxon>
        <taxon>Bacteroidota</taxon>
        <taxon>Cytophagia</taxon>
        <taxon>Cytophagales</taxon>
        <taxon>Chryseotaleaceae</taxon>
        <taxon>Chryseotalea</taxon>
    </lineage>
</organism>
<keyword evidence="1" id="KW-0472">Membrane</keyword>
<feature type="transmembrane region" description="Helical" evidence="1">
    <location>
        <begin position="107"/>
        <end position="133"/>
    </location>
</feature>
<evidence type="ECO:0000256" key="1">
    <source>
        <dbReference type="SAM" id="Phobius"/>
    </source>
</evidence>
<feature type="transmembrane region" description="Helical" evidence="1">
    <location>
        <begin position="42"/>
        <end position="60"/>
    </location>
</feature>
<dbReference type="Proteomes" id="UP000288227">
    <property type="component" value="Unassembled WGS sequence"/>
</dbReference>
<dbReference type="PANTHER" id="PTHR39419:SF1">
    <property type="entry name" value="SLL0814 PROTEIN"/>
    <property type="match status" value="1"/>
</dbReference>
<evidence type="ECO:0000313" key="2">
    <source>
        <dbReference type="EMBL" id="GCC53014.1"/>
    </source>
</evidence>
<dbReference type="OrthoDB" id="9811293at2"/>
<feature type="transmembrane region" description="Helical" evidence="1">
    <location>
        <begin position="182"/>
        <end position="200"/>
    </location>
</feature>
<evidence type="ECO:0000313" key="3">
    <source>
        <dbReference type="Proteomes" id="UP000288227"/>
    </source>
</evidence>
<comment type="caution">
    <text evidence="2">The sequence shown here is derived from an EMBL/GenBank/DDBJ whole genome shotgun (WGS) entry which is preliminary data.</text>
</comment>
<reference evidence="2 3" key="1">
    <citation type="submission" date="2018-11" db="EMBL/GenBank/DDBJ databases">
        <title>Chryseotalea sanarue gen. nov., sp., nov., a member of the family Cytophagaceae, isolated from a brackish lake in Hamamatsu Japan.</title>
        <authorList>
            <person name="Maejima Y."/>
            <person name="Iino T."/>
            <person name="Muraguchi Y."/>
            <person name="Fukuda K."/>
            <person name="Ohkuma M."/>
            <person name="Moriuchi R."/>
            <person name="Dohra H."/>
            <person name="Kimbara K."/>
            <person name="Shintani M."/>
        </authorList>
    </citation>
    <scope>NUCLEOTIDE SEQUENCE [LARGE SCALE GENOMIC DNA]</scope>
    <source>
        <strain evidence="2 3">Ys</strain>
    </source>
</reference>
<keyword evidence="1" id="KW-1133">Transmembrane helix</keyword>
<sequence>MIAPFLAQRLEQIAPKFWISALLALLFNIGGIAAFALWGRALLSTLSAINLLIMAILVLINHEPISKKFIAVFMGVILIGFSAEIVGVNTGIIFGNYTYSSVLGLSLFGVPFIIGINWAMVVLGAYTLSQLIVSSKFWPYHLNKSIVSITLAAGLATLFDYLLEPVAMHLNFWQWEGNSIPLLNYISWFVVSFIAIVVLNKTKTEENKLAAIVLSAQSIFLVGITLMIRW</sequence>
<feature type="transmembrane region" description="Helical" evidence="1">
    <location>
        <begin position="145"/>
        <end position="162"/>
    </location>
</feature>
<feature type="transmembrane region" description="Helical" evidence="1">
    <location>
        <begin position="17"/>
        <end position="36"/>
    </location>
</feature>